<dbReference type="EMBL" id="VJMH01005448">
    <property type="protein sequence ID" value="KAF0695844.1"/>
    <property type="molecule type" value="Genomic_DNA"/>
</dbReference>
<dbReference type="CDD" id="cd00201">
    <property type="entry name" value="WW"/>
    <property type="match status" value="1"/>
</dbReference>
<dbReference type="Gene3D" id="2.20.70.10">
    <property type="match status" value="1"/>
</dbReference>
<feature type="region of interest" description="Disordered" evidence="5">
    <location>
        <begin position="648"/>
        <end position="703"/>
    </location>
</feature>
<dbReference type="PROSITE" id="PS50020">
    <property type="entry name" value="WW_DOMAIN_2"/>
    <property type="match status" value="1"/>
</dbReference>
<evidence type="ECO:0000256" key="1">
    <source>
        <dbReference type="ARBA" id="ARBA00004601"/>
    </source>
</evidence>
<dbReference type="SUPFAM" id="SSF52821">
    <property type="entry name" value="Rhodanese/Cell cycle control phosphatase"/>
    <property type="match status" value="1"/>
</dbReference>
<evidence type="ECO:0000313" key="9">
    <source>
        <dbReference type="EMBL" id="KAF0695844.1"/>
    </source>
</evidence>
<feature type="domain" description="Rhodanese" evidence="8">
    <location>
        <begin position="439"/>
        <end position="558"/>
    </location>
</feature>
<feature type="domain" description="Rab-GAP TBC" evidence="7">
    <location>
        <begin position="80"/>
        <end position="282"/>
    </location>
</feature>
<dbReference type="GO" id="GO:0099041">
    <property type="term" value="P:vesicle tethering to Golgi"/>
    <property type="evidence" value="ECO:0007669"/>
    <property type="project" value="TreeGrafter"/>
</dbReference>
<dbReference type="InterPro" id="IPR001763">
    <property type="entry name" value="Rhodanese-like_dom"/>
</dbReference>
<feature type="domain" description="WW" evidence="6">
    <location>
        <begin position="373"/>
        <end position="402"/>
    </location>
</feature>
<dbReference type="SUPFAM" id="SSF47923">
    <property type="entry name" value="Ypt/Rab-GAP domain of gyp1p"/>
    <property type="match status" value="1"/>
</dbReference>
<keyword evidence="4" id="KW-0333">Golgi apparatus</keyword>
<dbReference type="InterPro" id="IPR000195">
    <property type="entry name" value="Rab-GAP-TBC_dom"/>
</dbReference>
<dbReference type="GO" id="GO:0005802">
    <property type="term" value="C:trans-Golgi network"/>
    <property type="evidence" value="ECO:0007669"/>
    <property type="project" value="TreeGrafter"/>
</dbReference>
<dbReference type="InterPro" id="IPR035969">
    <property type="entry name" value="Rab-GAP_TBC_sf"/>
</dbReference>
<dbReference type="GO" id="GO:0005829">
    <property type="term" value="C:cytosol"/>
    <property type="evidence" value="ECO:0007669"/>
    <property type="project" value="GOC"/>
</dbReference>
<dbReference type="SUPFAM" id="SSF51045">
    <property type="entry name" value="WW domain"/>
    <property type="match status" value="1"/>
</dbReference>
<proteinExistence type="predicted"/>
<dbReference type="AlphaFoldDB" id="A0A485L000"/>
<sequence>MDALIFDEGPPPVDDSMEHQRKIALRKLFSRRLWQRWRIYDLGASMTDEDDLRDLLNASNPSRDAVVEMLQTKFLGIPERESLVYRGIIWQILLHVYDTHRQSSSAQELESLHDRLASLPRDPLMLKEVDQACTTLVFILGHTVTSNMETILVWLLKAKSVPYTSGMAQALAPFFLLQLPLHTVYDCFYRYCAIYLPHLVSGTSTYSLGVAADALPIELEQRQQLTEHLLTYHDPSLAQFLLQWVPEWTQRVVPVDYFCGNLYRIMTPSSFLYVLDQYLITQDKDFGLFVVLAVLILARDDVLTQTSADGIKAVLKPLFSLESASAASLTVMLATSLRRKSPTAYTHLWHVLPHAAFTRPTNAATHDVDMTVWTKQESKTLTGRFYWYNERTKVTQWEHPEASHEAPPPLLCLTTSAAEIATANLGGGPPVRHQHPPLRYFIVDCRGTRSSQDIKSGCIPSAYPLDPIVFDSPDLMAAALDTLRPLSSQVHIVLVGHGVAFTHAHTDELAAHVREGIREDVAVLNRAALWFQKHGFRFVSILDGGYASWHAFMRDADFTSVHELIGHDQAKCRYCLVDAGINPDESQQPKKTKRRSSLTMLKMPSLASMPRFAAVAHPSKERQSVPSNPTAPLRDVSFKARLSFKGWSMSSRGSRSSVVDDGTSSVSTDAFDGEEDLTGEPMEPRSSLSDDEEIEIALPTLSA</sequence>
<keyword evidence="3" id="KW-0217">Developmental protein</keyword>
<evidence type="ECO:0000259" key="7">
    <source>
        <dbReference type="PROSITE" id="PS50086"/>
    </source>
</evidence>
<keyword evidence="11" id="KW-1185">Reference proteome</keyword>
<evidence type="ECO:0000259" key="8">
    <source>
        <dbReference type="PROSITE" id="PS50206"/>
    </source>
</evidence>
<evidence type="ECO:0000256" key="5">
    <source>
        <dbReference type="SAM" id="MobiDB-lite"/>
    </source>
</evidence>
<dbReference type="Proteomes" id="UP000332933">
    <property type="component" value="Unassembled WGS sequence"/>
</dbReference>
<accession>A0A485L000</accession>
<evidence type="ECO:0000256" key="2">
    <source>
        <dbReference type="ARBA" id="ARBA00014207"/>
    </source>
</evidence>
<protein>
    <recommendedName>
        <fullName evidence="2">TBC1 domain family member 23</fullName>
    </recommendedName>
</protein>
<reference evidence="10 11" key="1">
    <citation type="submission" date="2019-03" db="EMBL/GenBank/DDBJ databases">
        <authorList>
            <person name="Gaulin E."/>
            <person name="Dumas B."/>
        </authorList>
    </citation>
    <scope>NUCLEOTIDE SEQUENCE [LARGE SCALE GENOMIC DNA]</scope>
    <source>
        <strain evidence="10">CBS 568.67</strain>
    </source>
</reference>
<evidence type="ECO:0000259" key="6">
    <source>
        <dbReference type="PROSITE" id="PS50020"/>
    </source>
</evidence>
<dbReference type="PROSITE" id="PS50086">
    <property type="entry name" value="TBC_RABGAP"/>
    <property type="match status" value="1"/>
</dbReference>
<evidence type="ECO:0000256" key="4">
    <source>
        <dbReference type="ARBA" id="ARBA00023034"/>
    </source>
</evidence>
<dbReference type="GO" id="GO:0042147">
    <property type="term" value="P:retrograde transport, endosome to Golgi"/>
    <property type="evidence" value="ECO:0007669"/>
    <property type="project" value="InterPro"/>
</dbReference>
<dbReference type="EMBL" id="CAADRA010005469">
    <property type="protein sequence ID" value="VFT90203.1"/>
    <property type="molecule type" value="Genomic_DNA"/>
</dbReference>
<evidence type="ECO:0000313" key="11">
    <source>
        <dbReference type="Proteomes" id="UP000332933"/>
    </source>
</evidence>
<evidence type="ECO:0000313" key="10">
    <source>
        <dbReference type="EMBL" id="VFT90203.1"/>
    </source>
</evidence>
<dbReference type="OrthoDB" id="73307at2759"/>
<dbReference type="InterPro" id="IPR039755">
    <property type="entry name" value="TBC1D23"/>
</dbReference>
<organism evidence="10 11">
    <name type="scientific">Aphanomyces stellatus</name>
    <dbReference type="NCBI Taxonomy" id="120398"/>
    <lineage>
        <taxon>Eukaryota</taxon>
        <taxon>Sar</taxon>
        <taxon>Stramenopiles</taxon>
        <taxon>Oomycota</taxon>
        <taxon>Saprolegniomycetes</taxon>
        <taxon>Saprolegniales</taxon>
        <taxon>Verrucalvaceae</taxon>
        <taxon>Aphanomyces</taxon>
    </lineage>
</organism>
<dbReference type="InterPro" id="IPR036873">
    <property type="entry name" value="Rhodanese-like_dom_sf"/>
</dbReference>
<dbReference type="PANTHER" id="PTHR13297">
    <property type="entry name" value="TBC1 DOMAIN FAMILY MEMBER 23-RELATED"/>
    <property type="match status" value="1"/>
</dbReference>
<dbReference type="InterPro" id="IPR001202">
    <property type="entry name" value="WW_dom"/>
</dbReference>
<dbReference type="PANTHER" id="PTHR13297:SF5">
    <property type="entry name" value="TBC1 DOMAIN FAMILY MEMBER 23"/>
    <property type="match status" value="1"/>
</dbReference>
<reference evidence="9" key="2">
    <citation type="submission" date="2019-06" db="EMBL/GenBank/DDBJ databases">
        <title>Genomics analysis of Aphanomyces spp. identifies a new class of oomycete effector associated with host adaptation.</title>
        <authorList>
            <person name="Gaulin E."/>
        </authorList>
    </citation>
    <scope>NUCLEOTIDE SEQUENCE</scope>
    <source>
        <strain evidence="9">CBS 578.67</strain>
    </source>
</reference>
<dbReference type="PROSITE" id="PS50206">
    <property type="entry name" value="RHODANESE_3"/>
    <property type="match status" value="1"/>
</dbReference>
<gene>
    <name evidence="10" type="primary">Aste57867_13364</name>
    <name evidence="9" type="ORF">As57867_013314</name>
    <name evidence="10" type="ORF">ASTE57867_13364</name>
</gene>
<evidence type="ECO:0000256" key="3">
    <source>
        <dbReference type="ARBA" id="ARBA00022473"/>
    </source>
</evidence>
<name>A0A485L000_9STRA</name>
<feature type="compositionally biased region" description="Low complexity" evidence="5">
    <location>
        <begin position="650"/>
        <end position="669"/>
    </location>
</feature>
<dbReference type="InterPro" id="IPR036020">
    <property type="entry name" value="WW_dom_sf"/>
</dbReference>
<comment type="subcellular location">
    <subcellularLocation>
        <location evidence="1">Golgi apparatus</location>
        <location evidence="1">trans-Golgi network</location>
    </subcellularLocation>
</comment>
<dbReference type="Pfam" id="PF00566">
    <property type="entry name" value="RabGAP-TBC"/>
    <property type="match status" value="1"/>
</dbReference>